<dbReference type="PANTHER" id="PTHR30055:SF240">
    <property type="entry name" value="HTH-TYPE TRANSCRIPTIONAL REGULATOR ACRR"/>
    <property type="match status" value="1"/>
</dbReference>
<dbReference type="GO" id="GO:0000976">
    <property type="term" value="F:transcription cis-regulatory region binding"/>
    <property type="evidence" value="ECO:0007669"/>
    <property type="project" value="TreeGrafter"/>
</dbReference>
<reference evidence="8 9" key="1">
    <citation type="submission" date="2011-02" db="EMBL/GenBank/DDBJ databases">
        <authorList>
            <person name="Muzny D."/>
            <person name="Qin X."/>
            <person name="Deng J."/>
            <person name="Jiang H."/>
            <person name="Liu Y."/>
            <person name="Qu J."/>
            <person name="Song X.-Z."/>
            <person name="Zhang L."/>
            <person name="Thornton R."/>
            <person name="Coyle M."/>
            <person name="Francisco L."/>
            <person name="Jackson L."/>
            <person name="Javaid M."/>
            <person name="Korchina V."/>
            <person name="Kovar C."/>
            <person name="Mata R."/>
            <person name="Mathew T."/>
            <person name="Ngo R."/>
            <person name="Nguyen L."/>
            <person name="Nguyen N."/>
            <person name="Okwuonu G."/>
            <person name="Ongeri F."/>
            <person name="Pham C."/>
            <person name="Simmons D."/>
            <person name="Wilczek-Boney K."/>
            <person name="Hale W."/>
            <person name="Jakkamsetti A."/>
            <person name="Pham P."/>
            <person name="Ruth R."/>
            <person name="San Lucas F."/>
            <person name="Warren J."/>
            <person name="Zhang J."/>
            <person name="Zhao Z."/>
            <person name="Zhou C."/>
            <person name="Zhu D."/>
            <person name="Lee S."/>
            <person name="Bess C."/>
            <person name="Blankenburg K."/>
            <person name="Forbes L."/>
            <person name="Fu Q."/>
            <person name="Gubbala S."/>
            <person name="Hirani K."/>
            <person name="Jayaseelan J.C."/>
            <person name="Lara F."/>
            <person name="Munidasa M."/>
            <person name="Palculict T."/>
            <person name="Patil S."/>
            <person name="Pu L.-L."/>
            <person name="Saada N."/>
            <person name="Tang L."/>
            <person name="Weissenberger G."/>
            <person name="Zhu Y."/>
            <person name="Hemphill L."/>
            <person name="Shang Y."/>
            <person name="Youmans B."/>
            <person name="Ayvaz T."/>
            <person name="Ross M."/>
            <person name="Santibanez J."/>
            <person name="Aqrawi P."/>
            <person name="Gross S."/>
            <person name="Joshi V."/>
            <person name="Fowler G."/>
            <person name="Nazareth L."/>
            <person name="Reid J."/>
            <person name="Worley K."/>
            <person name="Petrosino J."/>
            <person name="Highlander S."/>
            <person name="Gibbs R."/>
        </authorList>
    </citation>
    <scope>NUCLEOTIDE SEQUENCE [LARGE SCALE GENOMIC DNA]</scope>
    <source>
        <strain evidence="8 9">ATCC BAA-1200</strain>
    </source>
</reference>
<dbReference type="Proteomes" id="UP000004105">
    <property type="component" value="Unassembled WGS sequence"/>
</dbReference>
<dbReference type="GO" id="GO:0003700">
    <property type="term" value="F:DNA-binding transcription factor activity"/>
    <property type="evidence" value="ECO:0007669"/>
    <property type="project" value="TreeGrafter"/>
</dbReference>
<feature type="domain" description="HTH tetR-type" evidence="7">
    <location>
        <begin position="9"/>
        <end position="69"/>
    </location>
</feature>
<evidence type="ECO:0000313" key="8">
    <source>
        <dbReference type="EMBL" id="EGF12068.1"/>
    </source>
</evidence>
<dbReference type="RefSeq" id="WP_007341287.1">
    <property type="nucleotide sequence ID" value="NZ_GL878494.1"/>
</dbReference>
<dbReference type="EMBL" id="AFAY01000004">
    <property type="protein sequence ID" value="EGF12068.1"/>
    <property type="molecule type" value="Genomic_DNA"/>
</dbReference>
<feature type="compositionally biased region" description="Basic residues" evidence="6">
    <location>
        <begin position="243"/>
        <end position="265"/>
    </location>
</feature>
<dbReference type="InterPro" id="IPR050109">
    <property type="entry name" value="HTH-type_TetR-like_transc_reg"/>
</dbReference>
<dbReference type="PANTHER" id="PTHR30055">
    <property type="entry name" value="HTH-TYPE TRANSCRIPTIONAL REGULATOR RUTR"/>
    <property type="match status" value="1"/>
</dbReference>
<dbReference type="SUPFAM" id="SSF48498">
    <property type="entry name" value="Tetracyclin repressor-like, C-terminal domain"/>
    <property type="match status" value="1"/>
</dbReference>
<name>F2B929_9NEIS</name>
<feature type="DNA-binding region" description="H-T-H motif" evidence="5">
    <location>
        <begin position="32"/>
        <end position="51"/>
    </location>
</feature>
<dbReference type="PROSITE" id="PS50977">
    <property type="entry name" value="HTH_TETR_2"/>
    <property type="match status" value="1"/>
</dbReference>
<gene>
    <name evidence="8" type="primary">ttgR</name>
    <name evidence="8" type="ORF">HMPREF9123_0274</name>
</gene>
<keyword evidence="9" id="KW-1185">Reference proteome</keyword>
<dbReference type="Pfam" id="PF08361">
    <property type="entry name" value="TetR_C_2"/>
    <property type="match status" value="1"/>
</dbReference>
<proteinExistence type="predicted"/>
<evidence type="ECO:0000256" key="4">
    <source>
        <dbReference type="ARBA" id="ARBA00023163"/>
    </source>
</evidence>
<dbReference type="InterPro" id="IPR001647">
    <property type="entry name" value="HTH_TetR"/>
</dbReference>
<dbReference type="Gene3D" id="1.10.357.10">
    <property type="entry name" value="Tetracycline Repressor, domain 2"/>
    <property type="match status" value="1"/>
</dbReference>
<dbReference type="AlphaFoldDB" id="F2B929"/>
<organism evidence="8 9">
    <name type="scientific">Neisseria bacilliformis ATCC BAA-1200</name>
    <dbReference type="NCBI Taxonomy" id="888742"/>
    <lineage>
        <taxon>Bacteria</taxon>
        <taxon>Pseudomonadati</taxon>
        <taxon>Pseudomonadota</taxon>
        <taxon>Betaproteobacteria</taxon>
        <taxon>Neisseriales</taxon>
        <taxon>Neisseriaceae</taxon>
        <taxon>Neisseria</taxon>
    </lineage>
</organism>
<dbReference type="InterPro" id="IPR023772">
    <property type="entry name" value="DNA-bd_HTH_TetR-type_CS"/>
</dbReference>
<keyword evidence="4" id="KW-0804">Transcription</keyword>
<dbReference type="Pfam" id="PF00440">
    <property type="entry name" value="TetR_N"/>
    <property type="match status" value="1"/>
</dbReference>
<dbReference type="InterPro" id="IPR013572">
    <property type="entry name" value="Tscrpt_reg_MAATS_C"/>
</dbReference>
<dbReference type="HOGENOM" id="CLU_069356_12_3_4"/>
<evidence type="ECO:0000259" key="7">
    <source>
        <dbReference type="PROSITE" id="PS50977"/>
    </source>
</evidence>
<evidence type="ECO:0000256" key="2">
    <source>
        <dbReference type="ARBA" id="ARBA00023015"/>
    </source>
</evidence>
<dbReference type="InterPro" id="IPR036271">
    <property type="entry name" value="Tet_transcr_reg_TetR-rel_C_sf"/>
</dbReference>
<dbReference type="InterPro" id="IPR009057">
    <property type="entry name" value="Homeodomain-like_sf"/>
</dbReference>
<keyword evidence="2" id="KW-0805">Transcription regulation</keyword>
<protein>
    <submittedName>
        <fullName evidence="8">Transcriptional regulator TtgR</fullName>
    </submittedName>
</protein>
<evidence type="ECO:0000256" key="5">
    <source>
        <dbReference type="PROSITE-ProRule" id="PRU00335"/>
    </source>
</evidence>
<feature type="region of interest" description="Disordered" evidence="6">
    <location>
        <begin position="205"/>
        <end position="265"/>
    </location>
</feature>
<evidence type="ECO:0000256" key="1">
    <source>
        <dbReference type="ARBA" id="ARBA00022491"/>
    </source>
</evidence>
<accession>F2B929</accession>
<evidence type="ECO:0000256" key="3">
    <source>
        <dbReference type="ARBA" id="ARBA00023125"/>
    </source>
</evidence>
<dbReference type="PRINTS" id="PR00455">
    <property type="entry name" value="HTHTETR"/>
</dbReference>
<sequence>MRKTKEEAQKTREQLMQSALDTFLEHGVARTSLAAIARNAGVTRGALYWHFKNKEDLFEALFGQIFSACSASLSDGLKESGGHGLRRMLYDMFERIQSDDTHRKLFTIIHLKCEFTEETRAVFDVQKKYIALWKEQLHALIRRCTERGELPAALDPDRAVFYLHTVIDGLINIRLYEPETDLTAFAPPVIDSAVYTLRHSPVLLRPSENGRDGFGQTRPHRTRPQTTETARPRPSPPDTRPIRPNRRQKHPPHHLHLPRTGRLPLRKCGRALQTAAAAQRPKRAGYARTL</sequence>
<evidence type="ECO:0000313" key="9">
    <source>
        <dbReference type="Proteomes" id="UP000004105"/>
    </source>
</evidence>
<dbReference type="SUPFAM" id="SSF46689">
    <property type="entry name" value="Homeodomain-like"/>
    <property type="match status" value="1"/>
</dbReference>
<comment type="caution">
    <text evidence="8">The sequence shown here is derived from an EMBL/GenBank/DDBJ whole genome shotgun (WGS) entry which is preliminary data.</text>
</comment>
<keyword evidence="3 5" id="KW-0238">DNA-binding</keyword>
<keyword evidence="1" id="KW-0678">Repressor</keyword>
<evidence type="ECO:0000256" key="6">
    <source>
        <dbReference type="SAM" id="MobiDB-lite"/>
    </source>
</evidence>
<dbReference type="PROSITE" id="PS01081">
    <property type="entry name" value="HTH_TETR_1"/>
    <property type="match status" value="1"/>
</dbReference>
<dbReference type="STRING" id="267212.GCA_001063965_00707"/>